<gene>
    <name evidence="3" type="ORF">Tco_0893744</name>
</gene>
<evidence type="ECO:0000259" key="2">
    <source>
        <dbReference type="Pfam" id="PF07727"/>
    </source>
</evidence>
<accession>A0ABQ5CCL3</accession>
<reference evidence="3" key="2">
    <citation type="submission" date="2022-01" db="EMBL/GenBank/DDBJ databases">
        <authorList>
            <person name="Yamashiro T."/>
            <person name="Shiraishi A."/>
            <person name="Satake H."/>
            <person name="Nakayama K."/>
        </authorList>
    </citation>
    <scope>NUCLEOTIDE SEQUENCE</scope>
</reference>
<dbReference type="EMBL" id="BQNB010014085">
    <property type="protein sequence ID" value="GJT23807.1"/>
    <property type="molecule type" value="Genomic_DNA"/>
</dbReference>
<dbReference type="InterPro" id="IPR013103">
    <property type="entry name" value="RVT_2"/>
</dbReference>
<proteinExistence type="predicted"/>
<dbReference type="Pfam" id="PF07727">
    <property type="entry name" value="RVT_2"/>
    <property type="match status" value="1"/>
</dbReference>
<evidence type="ECO:0000313" key="3">
    <source>
        <dbReference type="EMBL" id="GJT23807.1"/>
    </source>
</evidence>
<evidence type="ECO:0000256" key="1">
    <source>
        <dbReference type="SAM" id="MobiDB-lite"/>
    </source>
</evidence>
<name>A0ABQ5CCL3_9ASTR</name>
<keyword evidence="4" id="KW-1185">Reference proteome</keyword>
<comment type="caution">
    <text evidence="3">The sequence shown here is derived from an EMBL/GenBank/DDBJ whole genome shotgun (WGS) entry which is preliminary data.</text>
</comment>
<reference evidence="3" key="1">
    <citation type="journal article" date="2022" name="Int. J. Mol. Sci.">
        <title>Draft Genome of Tanacetum Coccineum: Genomic Comparison of Closely Related Tanacetum-Family Plants.</title>
        <authorList>
            <person name="Yamashiro T."/>
            <person name="Shiraishi A."/>
            <person name="Nakayama K."/>
            <person name="Satake H."/>
        </authorList>
    </citation>
    <scope>NUCLEOTIDE SEQUENCE</scope>
</reference>
<protein>
    <recommendedName>
        <fullName evidence="2">Reverse transcriptase Ty1/copia-type domain-containing protein</fullName>
    </recommendedName>
</protein>
<dbReference type="CDD" id="cd09272">
    <property type="entry name" value="RNase_HI_RT_Ty1"/>
    <property type="match status" value="1"/>
</dbReference>
<dbReference type="Proteomes" id="UP001151760">
    <property type="component" value="Unassembled WGS sequence"/>
</dbReference>
<evidence type="ECO:0000313" key="4">
    <source>
        <dbReference type="Proteomes" id="UP001151760"/>
    </source>
</evidence>
<sequence length="500" mass="56938">MSLTAFTPAPEVGAEPNIVGKTIGEIHAMLIEYEKGLPKKAETPQVMMIKSGKIQKANKKSLNAKGKNKVKGKGKDKKDMRKGNCHVYLDELQKTREARLAHQFFGIEKKLKQGALYLYVGNGVRAQVEAIGSFDLVLPNGLVICLDNCHYAPTITRGVVSVSRLVDNGFVQYDKRRNLSLIVTERAKDLLGIIHTDVSGPLSMCQASRFQLEEVDKLHMELWIWKSSKLVLLRSGDVERDNIELQTLMLKVEVEEHSLGDLNEPTSYKAAMLDSESNKWIDAMICEIQSMMDQYGRVLLLLKGNGLHFKLYGVDYEETFSPVADIRAIRILISIAAYYDYEIWQMDVKTTFLNGYLDEDIYMVQPEGFVDPNHPRKVCKLQRSIYGLKQASRSWNKRFDEEIKRRSGLEALQEKYHYMSATESEYIAASEAAMEAVWIRKFISGLGIVPTINEPLNMYCDNSAAVHYANEPGVQKGARHYQRRYHYVRECVELGEIRFT</sequence>
<organism evidence="3 4">
    <name type="scientific">Tanacetum coccineum</name>
    <dbReference type="NCBI Taxonomy" id="301880"/>
    <lineage>
        <taxon>Eukaryota</taxon>
        <taxon>Viridiplantae</taxon>
        <taxon>Streptophyta</taxon>
        <taxon>Embryophyta</taxon>
        <taxon>Tracheophyta</taxon>
        <taxon>Spermatophyta</taxon>
        <taxon>Magnoliopsida</taxon>
        <taxon>eudicotyledons</taxon>
        <taxon>Gunneridae</taxon>
        <taxon>Pentapetalae</taxon>
        <taxon>asterids</taxon>
        <taxon>campanulids</taxon>
        <taxon>Asterales</taxon>
        <taxon>Asteraceae</taxon>
        <taxon>Asteroideae</taxon>
        <taxon>Anthemideae</taxon>
        <taxon>Anthemidinae</taxon>
        <taxon>Tanacetum</taxon>
    </lineage>
</organism>
<feature type="domain" description="Reverse transcriptase Ty1/copia-type" evidence="2">
    <location>
        <begin position="311"/>
        <end position="404"/>
    </location>
</feature>
<feature type="compositionally biased region" description="Basic residues" evidence="1">
    <location>
        <begin position="66"/>
        <end position="75"/>
    </location>
</feature>
<feature type="region of interest" description="Disordered" evidence="1">
    <location>
        <begin position="60"/>
        <end position="79"/>
    </location>
</feature>